<dbReference type="OrthoDB" id="48384at2"/>
<dbReference type="EMBL" id="AP019308">
    <property type="protein sequence ID" value="BBH19246.1"/>
    <property type="molecule type" value="Genomic_DNA"/>
</dbReference>
<dbReference type="RefSeq" id="WP_125653619.1">
    <property type="nucleotide sequence ID" value="NZ_AP019308.1"/>
</dbReference>
<dbReference type="KEGG" id="pbk:Back11_05910"/>
<dbReference type="InterPro" id="IPR005361">
    <property type="entry name" value="UPF0158"/>
</dbReference>
<organism evidence="1 2">
    <name type="scientific">Paenibacillus baekrokdamisoli</name>
    <dbReference type="NCBI Taxonomy" id="1712516"/>
    <lineage>
        <taxon>Bacteria</taxon>
        <taxon>Bacillati</taxon>
        <taxon>Bacillota</taxon>
        <taxon>Bacilli</taxon>
        <taxon>Bacillales</taxon>
        <taxon>Paenibacillaceae</taxon>
        <taxon>Paenibacillus</taxon>
    </lineage>
</organism>
<sequence>MKKKVAVKLEDLINEIDMQMDETFTYINTQTGEVITLTSEEIRAAEDEEPLNKYPDWQRENIEKAIEIIEDENEAYLDFTLRNEYHEYEIIEEFIGTLSEVEVQEELFGAIQGRGAFRRFKDGIREHDVEEQWYEFKGKKVKELVIEWCEEKGLAIEE</sequence>
<name>A0A3G9ILM9_9BACL</name>
<accession>A0A3G9ILM9</accession>
<proteinExistence type="predicted"/>
<reference evidence="1 2" key="1">
    <citation type="submission" date="2018-11" db="EMBL/GenBank/DDBJ databases">
        <title>Complete genome sequence of Paenibacillus baekrokdamisoli strain KCTC 33723.</title>
        <authorList>
            <person name="Kang S.W."/>
            <person name="Lee K.C."/>
            <person name="Kim K.K."/>
            <person name="Kim J.S."/>
            <person name="Kim D.S."/>
            <person name="Ko S.H."/>
            <person name="Yang S.H."/>
            <person name="Lee J.S."/>
        </authorList>
    </citation>
    <scope>NUCLEOTIDE SEQUENCE [LARGE SCALE GENOMIC DNA]</scope>
    <source>
        <strain evidence="1 2">KCTC 33723</strain>
    </source>
</reference>
<evidence type="ECO:0000313" key="2">
    <source>
        <dbReference type="Proteomes" id="UP000275368"/>
    </source>
</evidence>
<gene>
    <name evidence="1" type="ORF">Back11_05910</name>
</gene>
<protein>
    <submittedName>
        <fullName evidence="1">Uncharacterized protein</fullName>
    </submittedName>
</protein>
<dbReference type="Proteomes" id="UP000275368">
    <property type="component" value="Chromosome"/>
</dbReference>
<dbReference type="Pfam" id="PF03682">
    <property type="entry name" value="UPF0158"/>
    <property type="match status" value="1"/>
</dbReference>
<keyword evidence="2" id="KW-1185">Reference proteome</keyword>
<evidence type="ECO:0000313" key="1">
    <source>
        <dbReference type="EMBL" id="BBH19246.1"/>
    </source>
</evidence>
<dbReference type="AlphaFoldDB" id="A0A3G9ILM9"/>